<accession>A0A7S3PR40</accession>
<sequence length="295" mass="33320">MELSMKHRRQVEMYYRFGKSEWSKISKQKKLFLLLLVGAIVYYIFLGSTVSSNSSVGSYSDGYADDDAEEIVVTELPKKKKKEKKIEVPPLKKVILETDELISASKFSRLVKPMEIRHNNLAICPNIGGGGKNRQCSKGYLEYYFKVEPGTDYYIYVETIGPNINDNSLWVGTDANQKKFLSCSSKTKAGQLVPHKHVKAGKWLCCPKYLAKNQKGGQGDFYYECCFSKLGPKGDETGCILDLEVDSKPHWNMLPRILTPESNEMMIKIYAREDGTAVTSLFVSTNPARTLSTMK</sequence>
<dbReference type="AlphaFoldDB" id="A0A7S3PR40"/>
<protein>
    <submittedName>
        <fullName evidence="2">Uncharacterized protein</fullName>
    </submittedName>
</protein>
<feature type="transmembrane region" description="Helical" evidence="1">
    <location>
        <begin position="31"/>
        <end position="50"/>
    </location>
</feature>
<organism evidence="2">
    <name type="scientific">Aplanochytrium stocchinoi</name>
    <dbReference type="NCBI Taxonomy" id="215587"/>
    <lineage>
        <taxon>Eukaryota</taxon>
        <taxon>Sar</taxon>
        <taxon>Stramenopiles</taxon>
        <taxon>Bigyra</taxon>
        <taxon>Labyrinthulomycetes</taxon>
        <taxon>Thraustochytrida</taxon>
        <taxon>Thraustochytriidae</taxon>
        <taxon>Aplanochytrium</taxon>
    </lineage>
</organism>
<evidence type="ECO:0000313" key="2">
    <source>
        <dbReference type="EMBL" id="CAE0447704.1"/>
    </source>
</evidence>
<dbReference type="EMBL" id="HBIN01022971">
    <property type="protein sequence ID" value="CAE0447704.1"/>
    <property type="molecule type" value="Transcribed_RNA"/>
</dbReference>
<keyword evidence="1" id="KW-0812">Transmembrane</keyword>
<gene>
    <name evidence="2" type="ORF">ASTO00021_LOCUS17667</name>
</gene>
<evidence type="ECO:0000256" key="1">
    <source>
        <dbReference type="SAM" id="Phobius"/>
    </source>
</evidence>
<name>A0A7S3PR40_9STRA</name>
<keyword evidence="1" id="KW-0472">Membrane</keyword>
<reference evidence="2" key="1">
    <citation type="submission" date="2021-01" db="EMBL/GenBank/DDBJ databases">
        <authorList>
            <person name="Corre E."/>
            <person name="Pelletier E."/>
            <person name="Niang G."/>
            <person name="Scheremetjew M."/>
            <person name="Finn R."/>
            <person name="Kale V."/>
            <person name="Holt S."/>
            <person name="Cochrane G."/>
            <person name="Meng A."/>
            <person name="Brown T."/>
            <person name="Cohen L."/>
        </authorList>
    </citation>
    <scope>NUCLEOTIDE SEQUENCE</scope>
    <source>
        <strain evidence="2">GSBS06</strain>
    </source>
</reference>
<keyword evidence="1" id="KW-1133">Transmembrane helix</keyword>
<proteinExistence type="predicted"/>